<keyword evidence="8" id="KW-0653">Protein transport</keyword>
<dbReference type="InterPro" id="IPR011012">
    <property type="entry name" value="Longin-like_dom_sf"/>
</dbReference>
<dbReference type="FunFam" id="3.30.450.50:FF:000007">
    <property type="entry name" value="SNARE complex subunit SEC22"/>
    <property type="match status" value="1"/>
</dbReference>
<keyword evidence="7" id="KW-0931">ER-Golgi transport</keyword>
<evidence type="ECO:0000256" key="1">
    <source>
        <dbReference type="ARBA" id="ARBA00004163"/>
    </source>
</evidence>
<dbReference type="InterPro" id="IPR044565">
    <property type="entry name" value="Sec22"/>
</dbReference>
<dbReference type="GO" id="GO:0006890">
    <property type="term" value="P:retrograde vesicle-mediated transport, Golgi to endoplasmic reticulum"/>
    <property type="evidence" value="ECO:0007669"/>
    <property type="project" value="InterPro"/>
</dbReference>
<comment type="subcellular location">
    <subcellularLocation>
        <location evidence="1">Endoplasmic reticulum membrane</location>
        <topology evidence="1">Single-pass type IV membrane protein</topology>
    </subcellularLocation>
    <subcellularLocation>
        <location evidence="2">Golgi apparatus membrane</location>
        <topology evidence="2">Single-pass type IV membrane protein</topology>
    </subcellularLocation>
</comment>
<dbReference type="Gene3D" id="3.30.450.50">
    <property type="entry name" value="Longin domain"/>
    <property type="match status" value="1"/>
</dbReference>
<evidence type="ECO:0000313" key="18">
    <source>
        <dbReference type="EMBL" id="WBW71106.1"/>
    </source>
</evidence>
<evidence type="ECO:0000256" key="2">
    <source>
        <dbReference type="ARBA" id="ARBA00004409"/>
    </source>
</evidence>
<evidence type="ECO:0000256" key="15">
    <source>
        <dbReference type="SAM" id="Phobius"/>
    </source>
</evidence>
<keyword evidence="19" id="KW-1185">Reference proteome</keyword>
<dbReference type="CDD" id="cd14824">
    <property type="entry name" value="Longin"/>
    <property type="match status" value="1"/>
</dbReference>
<evidence type="ECO:0000256" key="7">
    <source>
        <dbReference type="ARBA" id="ARBA00022892"/>
    </source>
</evidence>
<keyword evidence="6" id="KW-0256">Endoplasmic reticulum</keyword>
<dbReference type="RefSeq" id="XP_056035349.1">
    <property type="nucleotide sequence ID" value="XM_056179925.1"/>
</dbReference>
<evidence type="ECO:0000256" key="9">
    <source>
        <dbReference type="ARBA" id="ARBA00022989"/>
    </source>
</evidence>
<evidence type="ECO:0000256" key="8">
    <source>
        <dbReference type="ARBA" id="ARBA00022927"/>
    </source>
</evidence>
<protein>
    <recommendedName>
        <fullName evidence="13">Protein transport protein SEC22</fullName>
    </recommendedName>
</protein>
<evidence type="ECO:0000256" key="10">
    <source>
        <dbReference type="ARBA" id="ARBA00023034"/>
    </source>
</evidence>
<dbReference type="Proteomes" id="UP001212411">
    <property type="component" value="Chromosome 1"/>
</dbReference>
<evidence type="ECO:0000256" key="5">
    <source>
        <dbReference type="ARBA" id="ARBA00022692"/>
    </source>
</evidence>
<keyword evidence="10" id="KW-0333">Golgi apparatus</keyword>
<sequence>MVKSTSVTRLDGLPLAASVDDESTERKLESHKKQAKLILKRLTPSSERQASIEAGDYSFHYIIDHGISYLCICDRSYPRKLAFSYLEELAVEFWGTYGEEALQPGLRPFAFVQFDIFMQKSKRVYNTPRANDNLDKLNTELKDVTKVMTKNIEDLLYRGDSLEKMSDLSSDLRFSSAKYKKAARRVNLEALWKQYGPVSIVVFLFVVLIYWRFFT</sequence>
<keyword evidence="5 15" id="KW-0812">Transmembrane</keyword>
<reference evidence="18 19" key="1">
    <citation type="journal article" date="2023" name="G3 (Bethesda)">
        <title>A high-quality reference genome for the fission yeast Schizosaccharomyces osmophilus.</title>
        <authorList>
            <person name="Jia G.S."/>
            <person name="Zhang W.C."/>
            <person name="Liang Y."/>
            <person name="Liu X.H."/>
            <person name="Rhind N."/>
            <person name="Pidoux A."/>
            <person name="Brysch-Herzberg M."/>
            <person name="Du L.L."/>
        </authorList>
    </citation>
    <scope>NUCLEOTIDE SEQUENCE [LARGE SCALE GENOMIC DNA]</scope>
    <source>
        <strain evidence="18 19">CBS 15793</strain>
    </source>
</reference>
<evidence type="ECO:0000313" key="19">
    <source>
        <dbReference type="Proteomes" id="UP001212411"/>
    </source>
</evidence>
<keyword evidence="9 15" id="KW-1133">Transmembrane helix</keyword>
<dbReference type="GO" id="GO:0005789">
    <property type="term" value="C:endoplasmic reticulum membrane"/>
    <property type="evidence" value="ECO:0007669"/>
    <property type="project" value="UniProtKB-SubCell"/>
</dbReference>
<dbReference type="GO" id="GO:0006888">
    <property type="term" value="P:endoplasmic reticulum to Golgi vesicle-mediated transport"/>
    <property type="evidence" value="ECO:0007669"/>
    <property type="project" value="InterPro"/>
</dbReference>
<proteinExistence type="inferred from homology"/>
<gene>
    <name evidence="18" type="primary">sec22</name>
    <name evidence="18" type="ORF">SOMG_01132</name>
</gene>
<evidence type="ECO:0000256" key="13">
    <source>
        <dbReference type="ARBA" id="ARBA00024249"/>
    </source>
</evidence>
<dbReference type="Pfam" id="PF13774">
    <property type="entry name" value="Longin"/>
    <property type="match status" value="1"/>
</dbReference>
<dbReference type="GO" id="GO:0000139">
    <property type="term" value="C:Golgi membrane"/>
    <property type="evidence" value="ECO:0007669"/>
    <property type="project" value="UniProtKB-SubCell"/>
</dbReference>
<dbReference type="GO" id="GO:0015031">
    <property type="term" value="P:protein transport"/>
    <property type="evidence" value="ECO:0007669"/>
    <property type="project" value="UniProtKB-KW"/>
</dbReference>
<feature type="domain" description="V-SNARE coiled-coil homology" evidence="17">
    <location>
        <begin position="133"/>
        <end position="193"/>
    </location>
</feature>
<comment type="similarity">
    <text evidence="3">Belongs to the synaptobrevin family.</text>
</comment>
<dbReference type="Gene3D" id="1.20.5.110">
    <property type="match status" value="1"/>
</dbReference>
<keyword evidence="11 14" id="KW-0175">Coiled coil</keyword>
<dbReference type="KEGG" id="som:SOMG_01132"/>
<keyword evidence="4" id="KW-0813">Transport</keyword>
<organism evidence="18 19">
    <name type="scientific">Schizosaccharomyces osmophilus</name>
    <dbReference type="NCBI Taxonomy" id="2545709"/>
    <lineage>
        <taxon>Eukaryota</taxon>
        <taxon>Fungi</taxon>
        <taxon>Dikarya</taxon>
        <taxon>Ascomycota</taxon>
        <taxon>Taphrinomycotina</taxon>
        <taxon>Schizosaccharomycetes</taxon>
        <taxon>Schizosaccharomycetales</taxon>
        <taxon>Schizosaccharomycetaceae</taxon>
        <taxon>Schizosaccharomyces</taxon>
    </lineage>
</organism>
<evidence type="ECO:0000256" key="4">
    <source>
        <dbReference type="ARBA" id="ARBA00022448"/>
    </source>
</evidence>
<dbReference type="SMART" id="SM01270">
    <property type="entry name" value="Longin"/>
    <property type="match status" value="1"/>
</dbReference>
<keyword evidence="12 15" id="KW-0472">Membrane</keyword>
<dbReference type="PANTHER" id="PTHR45837">
    <property type="entry name" value="VESICLE-TRAFFICKING PROTEIN SEC22B"/>
    <property type="match status" value="1"/>
</dbReference>
<name>A0AAE9W951_9SCHI</name>
<feature type="domain" description="Longin" evidence="16">
    <location>
        <begin position="6"/>
        <end position="118"/>
    </location>
</feature>
<evidence type="ECO:0000259" key="16">
    <source>
        <dbReference type="PROSITE" id="PS50859"/>
    </source>
</evidence>
<dbReference type="AlphaFoldDB" id="A0AAE9W951"/>
<dbReference type="SUPFAM" id="SSF64356">
    <property type="entry name" value="SNARE-like"/>
    <property type="match status" value="1"/>
</dbReference>
<accession>A0AAE9W951</accession>
<dbReference type="PROSITE" id="PS50892">
    <property type="entry name" value="V_SNARE"/>
    <property type="match status" value="1"/>
</dbReference>
<evidence type="ECO:0000256" key="6">
    <source>
        <dbReference type="ARBA" id="ARBA00022824"/>
    </source>
</evidence>
<dbReference type="InterPro" id="IPR042855">
    <property type="entry name" value="V_SNARE_CC"/>
</dbReference>
<evidence type="ECO:0000256" key="11">
    <source>
        <dbReference type="ARBA" id="ARBA00023054"/>
    </source>
</evidence>
<evidence type="ECO:0000256" key="14">
    <source>
        <dbReference type="PROSITE-ProRule" id="PRU00290"/>
    </source>
</evidence>
<dbReference type="EMBL" id="CP115611">
    <property type="protein sequence ID" value="WBW71106.1"/>
    <property type="molecule type" value="Genomic_DNA"/>
</dbReference>
<dbReference type="Pfam" id="PF00957">
    <property type="entry name" value="Synaptobrevin"/>
    <property type="match status" value="1"/>
</dbReference>
<evidence type="ECO:0000256" key="3">
    <source>
        <dbReference type="ARBA" id="ARBA00008025"/>
    </source>
</evidence>
<dbReference type="GeneID" id="80874614"/>
<dbReference type="InterPro" id="IPR010908">
    <property type="entry name" value="Longin_dom"/>
</dbReference>
<dbReference type="SUPFAM" id="SSF58038">
    <property type="entry name" value="SNARE fusion complex"/>
    <property type="match status" value="1"/>
</dbReference>
<feature type="transmembrane region" description="Helical" evidence="15">
    <location>
        <begin position="195"/>
        <end position="213"/>
    </location>
</feature>
<evidence type="ECO:0000259" key="17">
    <source>
        <dbReference type="PROSITE" id="PS50892"/>
    </source>
</evidence>
<evidence type="ECO:0000256" key="12">
    <source>
        <dbReference type="ARBA" id="ARBA00023136"/>
    </source>
</evidence>
<dbReference type="GO" id="GO:0005484">
    <property type="term" value="F:SNAP receptor activity"/>
    <property type="evidence" value="ECO:0007669"/>
    <property type="project" value="InterPro"/>
</dbReference>
<dbReference type="PROSITE" id="PS50859">
    <property type="entry name" value="LONGIN"/>
    <property type="match status" value="1"/>
</dbReference>
<dbReference type="CDD" id="cd15866">
    <property type="entry name" value="R-SNARE_SEC22"/>
    <property type="match status" value="1"/>
</dbReference>